<evidence type="ECO:0000313" key="1">
    <source>
        <dbReference type="EMBL" id="GAA4332571.1"/>
    </source>
</evidence>
<evidence type="ECO:0000313" key="2">
    <source>
        <dbReference type="Proteomes" id="UP001501115"/>
    </source>
</evidence>
<gene>
    <name evidence="1" type="ORF">GCM10023086_63420</name>
</gene>
<keyword evidence="2" id="KW-1185">Reference proteome</keyword>
<comment type="caution">
    <text evidence="1">The sequence shown here is derived from an EMBL/GenBank/DDBJ whole genome shotgun (WGS) entry which is preliminary data.</text>
</comment>
<dbReference type="Pfam" id="PF19746">
    <property type="entry name" value="DUF6233"/>
    <property type="match status" value="1"/>
</dbReference>
<dbReference type="InterPro" id="IPR046200">
    <property type="entry name" value="DUF6233"/>
</dbReference>
<dbReference type="EMBL" id="BAABET010000011">
    <property type="protein sequence ID" value="GAA4332571.1"/>
    <property type="molecule type" value="Genomic_DNA"/>
</dbReference>
<sequence length="141" mass="15720">MSQIHTGAPGPVALAPSVETKIECVNDSSPSRLDLLLFARRVVVQQARAALAQLDRWITDEQRREAERLRGEEMRPAPPEWLIERGLDKRNLVAVHTGDCWKVTKSGRCVDASRAQALDALRRQVPACTHCRPDTALGFLE</sequence>
<dbReference type="Proteomes" id="UP001501115">
    <property type="component" value="Unassembled WGS sequence"/>
</dbReference>
<name>A0ABP8H0I2_9ACTN</name>
<accession>A0ABP8H0I2</accession>
<reference evidence="2" key="1">
    <citation type="journal article" date="2019" name="Int. J. Syst. Evol. Microbiol.">
        <title>The Global Catalogue of Microorganisms (GCM) 10K type strain sequencing project: providing services to taxonomists for standard genome sequencing and annotation.</title>
        <authorList>
            <consortium name="The Broad Institute Genomics Platform"/>
            <consortium name="The Broad Institute Genome Sequencing Center for Infectious Disease"/>
            <person name="Wu L."/>
            <person name="Ma J."/>
        </authorList>
    </citation>
    <scope>NUCLEOTIDE SEQUENCE [LARGE SCALE GENOMIC DNA]</scope>
    <source>
        <strain evidence="2">JCM 31290</strain>
    </source>
</reference>
<proteinExistence type="predicted"/>
<protein>
    <submittedName>
        <fullName evidence="1">DUF6233 domain-containing protein</fullName>
    </submittedName>
</protein>
<organism evidence="1 2">
    <name type="scientific">Streptomyces venetus</name>
    <dbReference type="NCBI Taxonomy" id="1701086"/>
    <lineage>
        <taxon>Bacteria</taxon>
        <taxon>Bacillati</taxon>
        <taxon>Actinomycetota</taxon>
        <taxon>Actinomycetes</taxon>
        <taxon>Kitasatosporales</taxon>
        <taxon>Streptomycetaceae</taxon>
        <taxon>Streptomyces</taxon>
    </lineage>
</organism>